<evidence type="ECO:0000313" key="1">
    <source>
        <dbReference type="EMBL" id="CAD5125858.1"/>
    </source>
</evidence>
<accession>A0A7I8WCE8</accession>
<organism evidence="1 2">
    <name type="scientific">Dimorphilus gyrociliatus</name>
    <dbReference type="NCBI Taxonomy" id="2664684"/>
    <lineage>
        <taxon>Eukaryota</taxon>
        <taxon>Metazoa</taxon>
        <taxon>Spiralia</taxon>
        <taxon>Lophotrochozoa</taxon>
        <taxon>Annelida</taxon>
        <taxon>Polychaeta</taxon>
        <taxon>Polychaeta incertae sedis</taxon>
        <taxon>Dinophilidae</taxon>
        <taxon>Dimorphilus</taxon>
    </lineage>
</organism>
<dbReference type="AlphaFoldDB" id="A0A7I8WCE8"/>
<gene>
    <name evidence="1" type="ORF">DGYR_LOCUS13167</name>
</gene>
<sequence>MGALDLRDIGEEQRRLSAIFAYDGPRRSFCTQRKKDTDGSPTLRSFLKNGAADESCKKDRDADRIKLPPLGSVNRPLVKRKPLGSVEVDSEHQNLVSLPSISTGCSRRETIMDEKEFGERPQRIFHVFVPKQTTRLSTYIESEQNAADAEYEKLGHLRYKHGILTNPSPPLDIIDGKDEEITFCICKQPLIGLQAEFCTECGGKINDNSPRNSISNLAKRRPSGFKRVSLGTLSSDRNSDVLPSTSLQHYSDEEKLKYVSDFNNNKELTGSENVEDALDRTIVEETLGPLVRETDKNSILFDYTSKWLEDETGGANQDTIHSKLQSFSKTKVDRDGWKEAYNKAVAIAQIYKDSIFTSRVSKPWTFSFFQGRTSNSVYKIKKKKGGELKHILGRVKLEDYYPGGLKNPKSNRVSQAFLTRASKMMAKRTKPPPSTLSRQQSVISVKSYPSLYSFHAT</sequence>
<name>A0A7I8WCE8_9ANNE</name>
<comment type="caution">
    <text evidence="1">The sequence shown here is derived from an EMBL/GenBank/DDBJ whole genome shotgun (WGS) entry which is preliminary data.</text>
</comment>
<dbReference type="Proteomes" id="UP000549394">
    <property type="component" value="Unassembled WGS sequence"/>
</dbReference>
<protein>
    <submittedName>
        <fullName evidence="1">DgyrCDS14054</fullName>
    </submittedName>
</protein>
<evidence type="ECO:0000313" key="2">
    <source>
        <dbReference type="Proteomes" id="UP000549394"/>
    </source>
</evidence>
<keyword evidence="2" id="KW-1185">Reference proteome</keyword>
<reference evidence="1 2" key="1">
    <citation type="submission" date="2020-08" db="EMBL/GenBank/DDBJ databases">
        <authorList>
            <person name="Hejnol A."/>
        </authorList>
    </citation>
    <scope>NUCLEOTIDE SEQUENCE [LARGE SCALE GENOMIC DNA]</scope>
</reference>
<proteinExistence type="predicted"/>
<dbReference type="EMBL" id="CAJFCJ010000029">
    <property type="protein sequence ID" value="CAD5125858.1"/>
    <property type="molecule type" value="Genomic_DNA"/>
</dbReference>